<dbReference type="AlphaFoldDB" id="A0A1H0GIR1"/>
<dbReference type="Proteomes" id="UP000183200">
    <property type="component" value="Unassembled WGS sequence"/>
</dbReference>
<keyword evidence="2" id="KW-1185">Reference proteome</keyword>
<organism evidence="1 2">
    <name type="scientific">Pedobacter steynii</name>
    <dbReference type="NCBI Taxonomy" id="430522"/>
    <lineage>
        <taxon>Bacteria</taxon>
        <taxon>Pseudomonadati</taxon>
        <taxon>Bacteroidota</taxon>
        <taxon>Sphingobacteriia</taxon>
        <taxon>Sphingobacteriales</taxon>
        <taxon>Sphingobacteriaceae</taxon>
        <taxon>Pedobacter</taxon>
    </lineage>
</organism>
<proteinExistence type="predicted"/>
<reference evidence="2" key="1">
    <citation type="submission" date="2016-10" db="EMBL/GenBank/DDBJ databases">
        <authorList>
            <person name="Varghese N."/>
            <person name="Submissions S."/>
        </authorList>
    </citation>
    <scope>NUCLEOTIDE SEQUENCE [LARGE SCALE GENOMIC DNA]</scope>
    <source>
        <strain evidence="2">DSM 19110</strain>
    </source>
</reference>
<dbReference type="RefSeq" id="WP_074611918.1">
    <property type="nucleotide sequence ID" value="NZ_FNGY01000011.1"/>
</dbReference>
<sequence length="94" mass="10739">MKKKIIHLVLLSCVKATELIEKKSLFGLSWIERLQLRLHTNVCDGCTIYQQQSILLDKVLQTQSINFDELSLLPQVKNESLKQSILLSLDKASD</sequence>
<dbReference type="OrthoDB" id="886726at2"/>
<gene>
    <name evidence="1" type="ORF">SAMN05421820_111157</name>
</gene>
<evidence type="ECO:0008006" key="3">
    <source>
        <dbReference type="Google" id="ProtNLM"/>
    </source>
</evidence>
<accession>A0A1H0GIR1</accession>
<name>A0A1H0GIR1_9SPHI</name>
<evidence type="ECO:0000313" key="1">
    <source>
        <dbReference type="EMBL" id="SDO06806.1"/>
    </source>
</evidence>
<evidence type="ECO:0000313" key="2">
    <source>
        <dbReference type="Proteomes" id="UP000183200"/>
    </source>
</evidence>
<dbReference type="EMBL" id="FNGY01000011">
    <property type="protein sequence ID" value="SDO06806.1"/>
    <property type="molecule type" value="Genomic_DNA"/>
</dbReference>
<protein>
    <recommendedName>
        <fullName evidence="3">Zinc-finger</fullName>
    </recommendedName>
</protein>